<name>A0A834R6A2_SARSC</name>
<gene>
    <name evidence="1" type="ORF">SSS_5809</name>
</gene>
<sequence length="371" mass="43671">MDIKNRFKLKKDNRLFSDQKSSIESIEQRTPIDHHKHSLNDFPTNISIKALIEMKFSKRLHNNRRENQSEQVLMNHKDSLKNGHRIDRDNPKQKIRDQTVNIFDRSIHKYIPSVLRSSDLIVKQINLKEIFAEELDPPKTLVHQSHSTLQPITPASSSIDLTSVPLICKHSSTFTSDSENIPLKCPKRKKNRDHKLRKPIIYGKKELNKSIRKLKVLQKIPRAPLSQLSTLSVMKMRFESLKSPAQSSISYQMPKTPEHRHKIKPVQQIAEVLIDSIKLGKRKRLRKKYADAFKIHPIYRTEREDQSQSFNKESEKTKITENECDDIDKSIRDNFYDRSGRQKISMNRNMPRSLYEAIRKFWNEKKIIPKQ</sequence>
<reference evidence="2" key="3">
    <citation type="submission" date="2022-06" db="UniProtKB">
        <authorList>
            <consortium name="EnsemblMetazoa"/>
        </authorList>
    </citation>
    <scope>IDENTIFICATION</scope>
</reference>
<evidence type="ECO:0000313" key="1">
    <source>
        <dbReference type="EMBL" id="KAF7491252.1"/>
    </source>
</evidence>
<organism evidence="1">
    <name type="scientific">Sarcoptes scabiei</name>
    <name type="common">Itch mite</name>
    <name type="synonym">Acarus scabiei</name>
    <dbReference type="NCBI Taxonomy" id="52283"/>
    <lineage>
        <taxon>Eukaryota</taxon>
        <taxon>Metazoa</taxon>
        <taxon>Ecdysozoa</taxon>
        <taxon>Arthropoda</taxon>
        <taxon>Chelicerata</taxon>
        <taxon>Arachnida</taxon>
        <taxon>Acari</taxon>
        <taxon>Acariformes</taxon>
        <taxon>Sarcoptiformes</taxon>
        <taxon>Astigmata</taxon>
        <taxon>Psoroptidia</taxon>
        <taxon>Sarcoptoidea</taxon>
        <taxon>Sarcoptidae</taxon>
        <taxon>Sarcoptinae</taxon>
        <taxon>Sarcoptes</taxon>
    </lineage>
</organism>
<evidence type="ECO:0000313" key="3">
    <source>
        <dbReference type="Proteomes" id="UP000070412"/>
    </source>
</evidence>
<accession>A0A834R6A2</accession>
<proteinExistence type="predicted"/>
<dbReference type="Proteomes" id="UP000070412">
    <property type="component" value="Unassembled WGS sequence"/>
</dbReference>
<dbReference type="EnsemblMetazoa" id="SSS_5809s_mrna">
    <property type="protein sequence ID" value="KAF7491252.1"/>
    <property type="gene ID" value="SSS_5809"/>
</dbReference>
<keyword evidence="3" id="KW-1185">Reference proteome</keyword>
<dbReference type="EMBL" id="WVUK01000060">
    <property type="protein sequence ID" value="KAF7491252.1"/>
    <property type="molecule type" value="Genomic_DNA"/>
</dbReference>
<reference evidence="3" key="1">
    <citation type="journal article" date="2020" name="PLoS Negl. Trop. Dis.">
        <title>High-quality nuclear genome for Sarcoptes scabiei-A critical resource for a neglected parasite.</title>
        <authorList>
            <person name="Korhonen P.K."/>
            <person name="Gasser R.B."/>
            <person name="Ma G."/>
            <person name="Wang T."/>
            <person name="Stroehlein A.J."/>
            <person name="Young N.D."/>
            <person name="Ang C.S."/>
            <person name="Fernando D.D."/>
            <person name="Lu H.C."/>
            <person name="Taylor S."/>
            <person name="Reynolds S.L."/>
            <person name="Mofiz E."/>
            <person name="Najaraj S.H."/>
            <person name="Gowda H."/>
            <person name="Madugundu A."/>
            <person name="Renuse S."/>
            <person name="Holt D."/>
            <person name="Pandey A."/>
            <person name="Papenfuss A.T."/>
            <person name="Fischer K."/>
        </authorList>
    </citation>
    <scope>NUCLEOTIDE SEQUENCE [LARGE SCALE GENOMIC DNA]</scope>
</reference>
<reference evidence="1" key="2">
    <citation type="submission" date="2020-01" db="EMBL/GenBank/DDBJ databases">
        <authorList>
            <person name="Korhonen P.K.K."/>
            <person name="Guangxu M.G."/>
            <person name="Wang T.W."/>
            <person name="Stroehlein A.J.S."/>
            <person name="Young N.D."/>
            <person name="Ang C.-S.A."/>
            <person name="Fernando D.W.F."/>
            <person name="Lu H.L."/>
            <person name="Taylor S.T."/>
            <person name="Ehtesham M.E.M."/>
            <person name="Najaraj S.H.N."/>
            <person name="Harsha G.H.G."/>
            <person name="Madugundu A.M."/>
            <person name="Renuse S.R."/>
            <person name="Holt D.H."/>
            <person name="Pandey A.P."/>
            <person name="Papenfuss A.P."/>
            <person name="Gasser R.B.G."/>
            <person name="Fischer K.F."/>
        </authorList>
    </citation>
    <scope>NUCLEOTIDE SEQUENCE</scope>
    <source>
        <strain evidence="1">SSS_KF_BRIS2020</strain>
    </source>
</reference>
<dbReference type="AlphaFoldDB" id="A0A834R6A2"/>
<evidence type="ECO:0000313" key="2">
    <source>
        <dbReference type="EnsemblMetazoa" id="KAF7491252.1"/>
    </source>
</evidence>
<protein>
    <submittedName>
        <fullName evidence="1 2">Uncharacterized protein</fullName>
    </submittedName>
</protein>